<accession>A0A1E3GS45</accession>
<name>A0A1E3GS45_9GAMM</name>
<dbReference type="STRING" id="291169.A9E74_01397"/>
<dbReference type="EMBL" id="MCRI01000012">
    <property type="protein sequence ID" value="ODN66847.1"/>
    <property type="molecule type" value="Genomic_DNA"/>
</dbReference>
<keyword evidence="2" id="KW-1185">Reference proteome</keyword>
<dbReference type="PATRIC" id="fig|291169.3.peg.1403"/>
<sequence>MKSTLLKSPIAFAQASQNPQMAEVNGMLTAVRFADEAIESQRVEVLAICDVSAFERVSIKGKQAASYLQQQGIALPADANQWLFEADRLVMRLGNSEFLIEDQTTNVKPSVSELSSAEGVHKVSRNDAAFILTGNHIQPLFAEICEIDLVAELATENHLVMTVIAGVSATLLSQTLNGERIYRLWCDGTYGPYLWKTLLSIIEQAGGGAWDCITFIQRFNRLQISTLRKGL</sequence>
<dbReference type="InterPro" id="IPR027266">
    <property type="entry name" value="TrmE/GcvT-like"/>
</dbReference>
<evidence type="ECO:0000313" key="2">
    <source>
        <dbReference type="Proteomes" id="UP000094379"/>
    </source>
</evidence>
<dbReference type="Proteomes" id="UP000094379">
    <property type="component" value="Unassembled WGS sequence"/>
</dbReference>
<dbReference type="Gene3D" id="3.30.1360.120">
    <property type="entry name" value="Probable tRNA modification gtpase trme, domain 1"/>
    <property type="match status" value="1"/>
</dbReference>
<proteinExistence type="predicted"/>
<dbReference type="SUPFAM" id="SSF103025">
    <property type="entry name" value="Folate-binding domain"/>
    <property type="match status" value="1"/>
</dbReference>
<protein>
    <submittedName>
        <fullName evidence="1">N-methyl glutamate dehydrogenase/oxidoreductase subunit D</fullName>
    </submittedName>
</protein>
<gene>
    <name evidence="1" type="ORF">A9E74_01397</name>
</gene>
<evidence type="ECO:0000313" key="1">
    <source>
        <dbReference type="EMBL" id="ODN66847.1"/>
    </source>
</evidence>
<organism evidence="1 2">
    <name type="scientific">Methylophaga muralis</name>
    <dbReference type="NCBI Taxonomy" id="291169"/>
    <lineage>
        <taxon>Bacteria</taxon>
        <taxon>Pseudomonadati</taxon>
        <taxon>Pseudomonadota</taxon>
        <taxon>Gammaproteobacteria</taxon>
        <taxon>Thiotrichales</taxon>
        <taxon>Piscirickettsiaceae</taxon>
        <taxon>Methylophaga</taxon>
    </lineage>
</organism>
<comment type="caution">
    <text evidence="1">The sequence shown here is derived from an EMBL/GenBank/DDBJ whole genome shotgun (WGS) entry which is preliminary data.</text>
</comment>
<dbReference type="AlphaFoldDB" id="A0A1E3GS45"/>
<dbReference type="RefSeq" id="WP_069295873.1">
    <property type="nucleotide sequence ID" value="NZ_MCRI01000012.1"/>
</dbReference>
<reference evidence="1 2" key="1">
    <citation type="submission" date="2016-07" db="EMBL/GenBank/DDBJ databases">
        <title>Draft Genome Sequence of Methylophaga muralis Bur 1.</title>
        <authorList>
            <person name="Vasilenko O.V."/>
            <person name="Doronina N.V."/>
            <person name="Shmareva M.N."/>
            <person name="Tarlachkov S.V."/>
            <person name="Mustakhimov I."/>
            <person name="Trotsenko Y.A."/>
        </authorList>
    </citation>
    <scope>NUCLEOTIDE SEQUENCE [LARGE SCALE GENOMIC DNA]</scope>
    <source>
        <strain evidence="1 2">Bur 1</strain>
    </source>
</reference>